<organism evidence="2 3">
    <name type="scientific">Rousettus aegyptiacus</name>
    <name type="common">Egyptian fruit bat</name>
    <name type="synonym">Pteropus aegyptiacus</name>
    <dbReference type="NCBI Taxonomy" id="9407"/>
    <lineage>
        <taxon>Eukaryota</taxon>
        <taxon>Metazoa</taxon>
        <taxon>Chordata</taxon>
        <taxon>Craniata</taxon>
        <taxon>Vertebrata</taxon>
        <taxon>Euteleostomi</taxon>
        <taxon>Mammalia</taxon>
        <taxon>Eutheria</taxon>
        <taxon>Laurasiatheria</taxon>
        <taxon>Chiroptera</taxon>
        <taxon>Yinpterochiroptera</taxon>
        <taxon>Pteropodoidea</taxon>
        <taxon>Pteropodidae</taxon>
        <taxon>Rousettinae</taxon>
        <taxon>Rousettus</taxon>
    </lineage>
</organism>
<dbReference type="EMBL" id="JACASE010000010">
    <property type="protein sequence ID" value="KAF6431600.1"/>
    <property type="molecule type" value="Genomic_DNA"/>
</dbReference>
<feature type="compositionally biased region" description="Basic and acidic residues" evidence="1">
    <location>
        <begin position="120"/>
        <end position="131"/>
    </location>
</feature>
<gene>
    <name evidence="2" type="ORF">HJG63_008111</name>
</gene>
<keyword evidence="3" id="KW-1185">Reference proteome</keyword>
<proteinExistence type="predicted"/>
<feature type="region of interest" description="Disordered" evidence="1">
    <location>
        <begin position="1"/>
        <end position="131"/>
    </location>
</feature>
<reference evidence="2 3" key="1">
    <citation type="journal article" date="2020" name="Nature">
        <title>Six reference-quality genomes reveal evolution of bat adaptations.</title>
        <authorList>
            <person name="Jebb D."/>
            <person name="Huang Z."/>
            <person name="Pippel M."/>
            <person name="Hughes G.M."/>
            <person name="Lavrichenko K."/>
            <person name="Devanna P."/>
            <person name="Winkler S."/>
            <person name="Jermiin L.S."/>
            <person name="Skirmuntt E.C."/>
            <person name="Katzourakis A."/>
            <person name="Burkitt-Gray L."/>
            <person name="Ray D.A."/>
            <person name="Sullivan K.A.M."/>
            <person name="Roscito J.G."/>
            <person name="Kirilenko B.M."/>
            <person name="Davalos L.M."/>
            <person name="Corthals A.P."/>
            <person name="Power M.L."/>
            <person name="Jones G."/>
            <person name="Ransome R.D."/>
            <person name="Dechmann D.K.N."/>
            <person name="Locatelli A.G."/>
            <person name="Puechmaille S.J."/>
            <person name="Fedrigo O."/>
            <person name="Jarvis E.D."/>
            <person name="Hiller M."/>
            <person name="Vernes S.C."/>
            <person name="Myers E.W."/>
            <person name="Teeling E.C."/>
        </authorList>
    </citation>
    <scope>NUCLEOTIDE SEQUENCE [LARGE SCALE GENOMIC DNA]</scope>
    <source>
        <strain evidence="2">MRouAeg1</strain>
        <tissue evidence="2">Muscle</tissue>
    </source>
</reference>
<evidence type="ECO:0000313" key="3">
    <source>
        <dbReference type="Proteomes" id="UP000593571"/>
    </source>
</evidence>
<feature type="compositionally biased region" description="Basic and acidic residues" evidence="1">
    <location>
        <begin position="50"/>
        <end position="63"/>
    </location>
</feature>
<evidence type="ECO:0000256" key="1">
    <source>
        <dbReference type="SAM" id="MobiDB-lite"/>
    </source>
</evidence>
<sequence>MARSENAACVCGHHGPPDSSRPYRDPKPGHRPDWMDSGPVCPSAPRKRKQERDRALRAREIPKRMSIKVATGHAQSPTGHASSVRSAGRRKESRQRPGHVSGTEQRIPLQENTRGAGGAGRRDTHLRGHEV</sequence>
<evidence type="ECO:0000313" key="2">
    <source>
        <dbReference type="EMBL" id="KAF6431600.1"/>
    </source>
</evidence>
<accession>A0A7J8E8C4</accession>
<feature type="compositionally biased region" description="Basic and acidic residues" evidence="1">
    <location>
        <begin position="21"/>
        <end position="34"/>
    </location>
</feature>
<name>A0A7J8E8C4_ROUAE</name>
<protein>
    <submittedName>
        <fullName evidence="2">Uncharacterized protein</fullName>
    </submittedName>
</protein>
<feature type="compositionally biased region" description="Basic residues" evidence="1">
    <location>
        <begin position="87"/>
        <end position="97"/>
    </location>
</feature>
<dbReference type="Proteomes" id="UP000593571">
    <property type="component" value="Unassembled WGS sequence"/>
</dbReference>
<feature type="compositionally biased region" description="Polar residues" evidence="1">
    <location>
        <begin position="73"/>
        <end position="85"/>
    </location>
</feature>
<dbReference type="AlphaFoldDB" id="A0A7J8E8C4"/>
<comment type="caution">
    <text evidence="2">The sequence shown here is derived from an EMBL/GenBank/DDBJ whole genome shotgun (WGS) entry which is preliminary data.</text>
</comment>